<comment type="caution">
    <text evidence="10">The sequence shown here is derived from an EMBL/GenBank/DDBJ whole genome shotgun (WGS) entry which is preliminary data.</text>
</comment>
<reference evidence="10 11" key="1">
    <citation type="submission" date="2019-07" db="EMBL/GenBank/DDBJ databases">
        <authorList>
            <person name="Duangmal K."/>
            <person name="Teo W.F.A."/>
        </authorList>
    </citation>
    <scope>NUCLEOTIDE SEQUENCE [LARGE SCALE GENOMIC DNA]</scope>
    <source>
        <strain evidence="10 11">TBRC 6029</strain>
    </source>
</reference>
<keyword evidence="5 9" id="KW-1133">Transmembrane helix</keyword>
<evidence type="ECO:0000256" key="7">
    <source>
        <dbReference type="ARBA" id="ARBA00024033"/>
    </source>
</evidence>
<feature type="transmembrane region" description="Helical" evidence="9">
    <location>
        <begin position="66"/>
        <end position="87"/>
    </location>
</feature>
<protein>
    <submittedName>
        <fullName evidence="10">DUF2029 domain-containing protein</fullName>
    </submittedName>
</protein>
<keyword evidence="6 9" id="KW-0472">Membrane</keyword>
<feature type="transmembrane region" description="Helical" evidence="9">
    <location>
        <begin position="264"/>
        <end position="284"/>
    </location>
</feature>
<dbReference type="Pfam" id="PF09594">
    <property type="entry name" value="GT87"/>
    <property type="match status" value="1"/>
</dbReference>
<keyword evidence="4 9" id="KW-0812">Transmembrane</keyword>
<feature type="transmembrane region" description="Helical" evidence="9">
    <location>
        <begin position="338"/>
        <end position="360"/>
    </location>
</feature>
<evidence type="ECO:0000256" key="9">
    <source>
        <dbReference type="SAM" id="Phobius"/>
    </source>
</evidence>
<dbReference type="OrthoDB" id="9774600at2"/>
<dbReference type="GO" id="GO:0016758">
    <property type="term" value="F:hexosyltransferase activity"/>
    <property type="evidence" value="ECO:0007669"/>
    <property type="project" value="InterPro"/>
</dbReference>
<name>A0A558DEM7_9PSEU</name>
<feature type="transmembrane region" description="Helical" evidence="9">
    <location>
        <begin position="237"/>
        <end position="258"/>
    </location>
</feature>
<dbReference type="GO" id="GO:0005886">
    <property type="term" value="C:plasma membrane"/>
    <property type="evidence" value="ECO:0007669"/>
    <property type="project" value="UniProtKB-SubCell"/>
</dbReference>
<proteinExistence type="inferred from homology"/>
<evidence type="ECO:0000256" key="1">
    <source>
        <dbReference type="ARBA" id="ARBA00004651"/>
    </source>
</evidence>
<feature type="transmembrane region" description="Helical" evidence="9">
    <location>
        <begin position="305"/>
        <end position="326"/>
    </location>
</feature>
<reference evidence="10 11" key="2">
    <citation type="submission" date="2019-08" db="EMBL/GenBank/DDBJ databases">
        <title>Amycolatopsis acidicola sp. nov., isolated from peat swamp forest soil.</title>
        <authorList>
            <person name="Srisuk N."/>
        </authorList>
    </citation>
    <scope>NUCLEOTIDE SEQUENCE [LARGE SCALE GENOMIC DNA]</scope>
    <source>
        <strain evidence="10 11">TBRC 6029</strain>
    </source>
</reference>
<dbReference type="EMBL" id="VJWX01000029">
    <property type="protein sequence ID" value="TVT59488.1"/>
    <property type="molecule type" value="Genomic_DNA"/>
</dbReference>
<feature type="transmembrane region" description="Helical" evidence="9">
    <location>
        <begin position="117"/>
        <end position="137"/>
    </location>
</feature>
<evidence type="ECO:0000313" key="11">
    <source>
        <dbReference type="Proteomes" id="UP000320011"/>
    </source>
</evidence>
<dbReference type="AlphaFoldDB" id="A0A558DEM7"/>
<feature type="transmembrane region" description="Helical" evidence="9">
    <location>
        <begin position="173"/>
        <end position="192"/>
    </location>
</feature>
<evidence type="ECO:0000256" key="5">
    <source>
        <dbReference type="ARBA" id="ARBA00022989"/>
    </source>
</evidence>
<evidence type="ECO:0000256" key="6">
    <source>
        <dbReference type="ARBA" id="ARBA00023136"/>
    </source>
</evidence>
<dbReference type="InterPro" id="IPR018584">
    <property type="entry name" value="GT87"/>
</dbReference>
<sequence length="385" mass="40643">MAVLACIVGRASDLQVYRTGGTAWLKGISLYAPEFGLLVPGEPLPFTYPPFAAIVFAPVSWLPWPAVRAVMGLLAAASIVLTALIAAGRRHGRGKAAPAMALGVSVLWFAFEPVRQTVLLGQVNLILMALVAADCLLPRPRWPRGVLVGIAAAVKLTPAVFVLFFLVRRQFRAAAVSVAAFAACALLAFALAPKDSIEYWTSTLFDPARIGGTAYAFNQNIQAILVRLLPAGPGRSLLWAGLAAAAMALAVVGARRAYRAGDEVTALLLIATGGLLASPVSWSHHWVWVLPAAVVAFDVARRGGAAVRIAAVLMAGVFALGPHSFLPQLHGLELHWTWWQHLLGSSYVLIAVAVLIRLAVRPLAVPGPRDESSVPVAGEPDKLPG</sequence>
<evidence type="ECO:0000313" key="10">
    <source>
        <dbReference type="EMBL" id="TVT59488.1"/>
    </source>
</evidence>
<keyword evidence="11" id="KW-1185">Reference proteome</keyword>
<gene>
    <name evidence="10" type="ORF">FNH05_05245</name>
</gene>
<comment type="similarity">
    <text evidence="7">Belongs to the glycosyltransferase 87 family.</text>
</comment>
<feature type="transmembrane region" description="Helical" evidence="9">
    <location>
        <begin position="146"/>
        <end position="167"/>
    </location>
</feature>
<feature type="region of interest" description="Disordered" evidence="8">
    <location>
        <begin position="366"/>
        <end position="385"/>
    </location>
</feature>
<evidence type="ECO:0000256" key="4">
    <source>
        <dbReference type="ARBA" id="ARBA00022692"/>
    </source>
</evidence>
<organism evidence="10 11">
    <name type="scientific">Amycolatopsis rhizosphaerae</name>
    <dbReference type="NCBI Taxonomy" id="2053003"/>
    <lineage>
        <taxon>Bacteria</taxon>
        <taxon>Bacillati</taxon>
        <taxon>Actinomycetota</taxon>
        <taxon>Actinomycetes</taxon>
        <taxon>Pseudonocardiales</taxon>
        <taxon>Pseudonocardiaceae</taxon>
        <taxon>Amycolatopsis</taxon>
    </lineage>
</organism>
<evidence type="ECO:0000256" key="8">
    <source>
        <dbReference type="SAM" id="MobiDB-lite"/>
    </source>
</evidence>
<evidence type="ECO:0000256" key="3">
    <source>
        <dbReference type="ARBA" id="ARBA00022679"/>
    </source>
</evidence>
<accession>A0A558DEM7</accession>
<keyword evidence="3" id="KW-0808">Transferase</keyword>
<dbReference type="Proteomes" id="UP000320011">
    <property type="component" value="Unassembled WGS sequence"/>
</dbReference>
<keyword evidence="2" id="KW-1003">Cell membrane</keyword>
<evidence type="ECO:0000256" key="2">
    <source>
        <dbReference type="ARBA" id="ARBA00022475"/>
    </source>
</evidence>
<comment type="subcellular location">
    <subcellularLocation>
        <location evidence="1">Cell membrane</location>
        <topology evidence="1">Multi-pass membrane protein</topology>
    </subcellularLocation>
</comment>